<name>G5C1H4_HETGA</name>
<dbReference type="Proteomes" id="UP000006813">
    <property type="component" value="Unassembled WGS sequence"/>
</dbReference>
<feature type="region of interest" description="Disordered" evidence="1">
    <location>
        <begin position="46"/>
        <end position="86"/>
    </location>
</feature>
<reference evidence="2 3" key="1">
    <citation type="journal article" date="2011" name="Nature">
        <title>Genome sequencing reveals insights into physiology and longevity of the naked mole rat.</title>
        <authorList>
            <person name="Kim E.B."/>
            <person name="Fang X."/>
            <person name="Fushan A.A."/>
            <person name="Huang Z."/>
            <person name="Lobanov A.V."/>
            <person name="Han L."/>
            <person name="Marino S.M."/>
            <person name="Sun X."/>
            <person name="Turanov A.A."/>
            <person name="Yang P."/>
            <person name="Yim S.H."/>
            <person name="Zhao X."/>
            <person name="Kasaikina M.V."/>
            <person name="Stoletzki N."/>
            <person name="Peng C."/>
            <person name="Polak P."/>
            <person name="Xiong Z."/>
            <person name="Kiezun A."/>
            <person name="Zhu Y."/>
            <person name="Chen Y."/>
            <person name="Kryukov G.V."/>
            <person name="Zhang Q."/>
            <person name="Peshkin L."/>
            <person name="Yang L."/>
            <person name="Bronson R.T."/>
            <person name="Buffenstein R."/>
            <person name="Wang B."/>
            <person name="Han C."/>
            <person name="Li Q."/>
            <person name="Chen L."/>
            <person name="Zhao W."/>
            <person name="Sunyaev S.R."/>
            <person name="Park T.J."/>
            <person name="Zhang G."/>
            <person name="Wang J."/>
            <person name="Gladyshev V.N."/>
        </authorList>
    </citation>
    <scope>NUCLEOTIDE SEQUENCE [LARGE SCALE GENOMIC DNA]</scope>
</reference>
<protein>
    <submittedName>
        <fullName evidence="2">Uncharacterized protein</fullName>
    </submittedName>
</protein>
<feature type="compositionally biased region" description="Basic and acidic residues" evidence="1">
    <location>
        <begin position="65"/>
        <end position="77"/>
    </location>
</feature>
<evidence type="ECO:0000256" key="1">
    <source>
        <dbReference type="SAM" id="MobiDB-lite"/>
    </source>
</evidence>
<evidence type="ECO:0000313" key="2">
    <source>
        <dbReference type="EMBL" id="EHB15385.1"/>
    </source>
</evidence>
<dbReference type="EMBL" id="JH172840">
    <property type="protein sequence ID" value="EHB15385.1"/>
    <property type="molecule type" value="Genomic_DNA"/>
</dbReference>
<sequence length="86" mass="9084">MEAVCRLRNTAAGPSRSAGLQAPGQQCQSTTKTVSRCFVRFAHPADPPTVLGSPGLRPESPTCRDPSEAALGKRDVTHGPTQKIKT</sequence>
<accession>G5C1H4</accession>
<dbReference type="InParanoid" id="G5C1H4"/>
<dbReference type="AlphaFoldDB" id="G5C1H4"/>
<feature type="region of interest" description="Disordered" evidence="1">
    <location>
        <begin position="1"/>
        <end position="24"/>
    </location>
</feature>
<proteinExistence type="predicted"/>
<organism evidence="2 3">
    <name type="scientific">Heterocephalus glaber</name>
    <name type="common">Naked mole rat</name>
    <dbReference type="NCBI Taxonomy" id="10181"/>
    <lineage>
        <taxon>Eukaryota</taxon>
        <taxon>Metazoa</taxon>
        <taxon>Chordata</taxon>
        <taxon>Craniata</taxon>
        <taxon>Vertebrata</taxon>
        <taxon>Euteleostomi</taxon>
        <taxon>Mammalia</taxon>
        <taxon>Eutheria</taxon>
        <taxon>Euarchontoglires</taxon>
        <taxon>Glires</taxon>
        <taxon>Rodentia</taxon>
        <taxon>Hystricomorpha</taxon>
        <taxon>Bathyergidae</taxon>
        <taxon>Heterocephalus</taxon>
    </lineage>
</organism>
<gene>
    <name evidence="2" type="ORF">GW7_14762</name>
</gene>
<evidence type="ECO:0000313" key="3">
    <source>
        <dbReference type="Proteomes" id="UP000006813"/>
    </source>
</evidence>